<evidence type="ECO:0008006" key="7">
    <source>
        <dbReference type="Google" id="ProtNLM"/>
    </source>
</evidence>
<feature type="transmembrane region" description="Helical" evidence="2">
    <location>
        <begin position="27"/>
        <end position="47"/>
    </location>
</feature>
<dbReference type="PANTHER" id="PTHR33392:SF6">
    <property type="entry name" value="POLYISOPRENYL-TEICHOIC ACID--PEPTIDOGLYCAN TEICHOIC ACID TRANSFERASE TAGU"/>
    <property type="match status" value="1"/>
</dbReference>
<proteinExistence type="inferred from homology"/>
<gene>
    <name evidence="5" type="ORF">COX81_03520</name>
</gene>
<keyword evidence="2" id="KW-0812">Transmembrane</keyword>
<keyword evidence="2" id="KW-0472">Membrane</keyword>
<evidence type="ECO:0000313" key="5">
    <source>
        <dbReference type="EMBL" id="PIZ94466.1"/>
    </source>
</evidence>
<dbReference type="Gene3D" id="3.30.70.2390">
    <property type="match status" value="1"/>
</dbReference>
<dbReference type="NCBIfam" id="TIGR00350">
    <property type="entry name" value="lytR_cpsA_psr"/>
    <property type="match status" value="1"/>
</dbReference>
<dbReference type="InterPro" id="IPR027381">
    <property type="entry name" value="LytR/CpsA/Psr_C"/>
</dbReference>
<keyword evidence="2" id="KW-1133">Transmembrane helix</keyword>
<dbReference type="PANTHER" id="PTHR33392">
    <property type="entry name" value="POLYISOPRENYL-TEICHOIC ACID--PEPTIDOGLYCAN TEICHOIC ACID TRANSFERASE TAGU"/>
    <property type="match status" value="1"/>
</dbReference>
<accession>A0A2M7V705</accession>
<dbReference type="Pfam" id="PF03816">
    <property type="entry name" value="LytR_cpsA_psr"/>
    <property type="match status" value="1"/>
</dbReference>
<dbReference type="InterPro" id="IPR050922">
    <property type="entry name" value="LytR/CpsA/Psr_CW_biosynth"/>
</dbReference>
<evidence type="ECO:0000259" key="3">
    <source>
        <dbReference type="Pfam" id="PF03816"/>
    </source>
</evidence>
<comment type="caution">
    <text evidence="5">The sequence shown here is derived from an EMBL/GenBank/DDBJ whole genome shotgun (WGS) entry which is preliminary data.</text>
</comment>
<sequence>METRKTNFLGENPEKPQKPVRNKKSRFLLYFSIFLIIFISACIVKSVTKPNTPNDPSAYDPITLEPKKPASLLKKIKDLVFSKDIALEGQKNDRINILLLGMGGLGHDGPFLTDTIIIASIKPSTSQVSMISIPRDLGVQIPEYGFKKINSANAFGEVKKTDSGGEFASKIISNTFGIDIHYYVRVDFQAFQDVIEEVDGIKVNVDTTFTDTEYPADNYEYQTVHFDKGINDMNGEDALQYARSRHGNNGEGSDFARAKRQQKMILALKEKVISFETLANPIRIHNIIKTLDKHIITNMEFSDIISMLKLSKTLNTNNINTVVLNNGVGGYLQNTRSDDGAFILEPTSGSFEEINKIIKSIFDHENPEKIPDNTPNQETPEVTITNIEIQNGTWQAGLAARAQKKLSEDNFLVTSVGNTTERPMLESGIYSLTNKGKEDVLPALKEVLNIPIKKDLPKSEKFAHGSDILIILGENFDYSSI</sequence>
<dbReference type="Pfam" id="PF13399">
    <property type="entry name" value="LytR_C"/>
    <property type="match status" value="1"/>
</dbReference>
<organism evidence="5 6">
    <name type="scientific">Candidatus Magasanikbacteria bacterium CG_4_10_14_0_2_um_filter_37_12</name>
    <dbReference type="NCBI Taxonomy" id="1974637"/>
    <lineage>
        <taxon>Bacteria</taxon>
        <taxon>Candidatus Magasanikiibacteriota</taxon>
    </lineage>
</organism>
<evidence type="ECO:0000313" key="6">
    <source>
        <dbReference type="Proteomes" id="UP000228568"/>
    </source>
</evidence>
<dbReference type="EMBL" id="PFPK01000042">
    <property type="protein sequence ID" value="PIZ94466.1"/>
    <property type="molecule type" value="Genomic_DNA"/>
</dbReference>
<name>A0A2M7V705_9BACT</name>
<evidence type="ECO:0000256" key="1">
    <source>
        <dbReference type="ARBA" id="ARBA00006068"/>
    </source>
</evidence>
<dbReference type="InterPro" id="IPR004474">
    <property type="entry name" value="LytR_CpsA_psr"/>
</dbReference>
<evidence type="ECO:0000256" key="2">
    <source>
        <dbReference type="SAM" id="Phobius"/>
    </source>
</evidence>
<evidence type="ECO:0000259" key="4">
    <source>
        <dbReference type="Pfam" id="PF13399"/>
    </source>
</evidence>
<feature type="domain" description="Cell envelope-related transcriptional attenuator" evidence="3">
    <location>
        <begin position="113"/>
        <end position="272"/>
    </location>
</feature>
<feature type="domain" description="LytR/CpsA/Psr regulator C-terminal" evidence="4">
    <location>
        <begin position="386"/>
        <end position="476"/>
    </location>
</feature>
<dbReference type="Gene3D" id="3.40.630.190">
    <property type="entry name" value="LCP protein"/>
    <property type="match status" value="1"/>
</dbReference>
<comment type="similarity">
    <text evidence="1">Belongs to the LytR/CpsA/Psr (LCP) family.</text>
</comment>
<dbReference type="Proteomes" id="UP000228568">
    <property type="component" value="Unassembled WGS sequence"/>
</dbReference>
<reference evidence="6" key="1">
    <citation type="submission" date="2017-09" db="EMBL/GenBank/DDBJ databases">
        <title>Depth-based differentiation of microbial function through sediment-hosted aquifers and enrichment of novel symbionts in the deep terrestrial subsurface.</title>
        <authorList>
            <person name="Probst A.J."/>
            <person name="Ladd B."/>
            <person name="Jarett J.K."/>
            <person name="Geller-Mcgrath D.E."/>
            <person name="Sieber C.M.K."/>
            <person name="Emerson J.B."/>
            <person name="Anantharaman K."/>
            <person name="Thomas B.C."/>
            <person name="Malmstrom R."/>
            <person name="Stieglmeier M."/>
            <person name="Klingl A."/>
            <person name="Woyke T."/>
            <person name="Ryan C.M."/>
            <person name="Banfield J.F."/>
        </authorList>
    </citation>
    <scope>NUCLEOTIDE SEQUENCE [LARGE SCALE GENOMIC DNA]</scope>
</reference>
<dbReference type="AlphaFoldDB" id="A0A2M7V705"/>
<protein>
    <recommendedName>
        <fullName evidence="7">Cell envelope-related transcriptional attenuator domain-containing protein</fullName>
    </recommendedName>
</protein>